<dbReference type="Proteomes" id="UP000297407">
    <property type="component" value="Unassembled WGS sequence"/>
</dbReference>
<keyword evidence="1" id="KW-1133">Transmembrane helix</keyword>
<dbReference type="AlphaFoldDB" id="A0A4Z0LCV8"/>
<evidence type="ECO:0000313" key="3">
    <source>
        <dbReference type="Proteomes" id="UP000297407"/>
    </source>
</evidence>
<dbReference type="OrthoDB" id="1425482at2"/>
<keyword evidence="1" id="KW-0472">Membrane</keyword>
<proteinExistence type="predicted"/>
<sequence>MLFNNINIEEKLMAARTASGPLQYAQSILNDQGHTHEFTAVNKLYTNALETSRIYHIRTIQKICVDYRLRFLDRKYYKMDIPEEAQLQIDHIESSHQTVLHSFKIIAPAKALKLKNADDPLLFVPIGNDYYYLVHKWGNNLNALRKWRVLPFKNLGTMILSILIMSLLTTFLIPFKSYGHENYNTIKLISFLFIFKSYCAILLYYCFWKGKNFSIYNWNSEYYN</sequence>
<reference evidence="2 3" key="1">
    <citation type="submission" date="2019-04" db="EMBL/GenBank/DDBJ databases">
        <title>Flavobacterium sp. strain DS2-A Genome sequencing and assembly.</title>
        <authorList>
            <person name="Kim I."/>
        </authorList>
    </citation>
    <scope>NUCLEOTIDE SEQUENCE [LARGE SCALE GENOMIC DNA]</scope>
    <source>
        <strain evidence="2 3">DS2-A</strain>
    </source>
</reference>
<gene>
    <name evidence="2" type="ORF">E4635_01875</name>
</gene>
<feature type="transmembrane region" description="Helical" evidence="1">
    <location>
        <begin position="185"/>
        <end position="207"/>
    </location>
</feature>
<keyword evidence="3" id="KW-1185">Reference proteome</keyword>
<dbReference type="EMBL" id="SRLH01000001">
    <property type="protein sequence ID" value="TGD59708.1"/>
    <property type="molecule type" value="Genomic_DNA"/>
</dbReference>
<organism evidence="2 3">
    <name type="scientific">Flavobacterium humi</name>
    <dbReference type="NCBI Taxonomy" id="2562683"/>
    <lineage>
        <taxon>Bacteria</taxon>
        <taxon>Pseudomonadati</taxon>
        <taxon>Bacteroidota</taxon>
        <taxon>Flavobacteriia</taxon>
        <taxon>Flavobacteriales</taxon>
        <taxon>Flavobacteriaceae</taxon>
        <taxon>Flavobacterium</taxon>
    </lineage>
</organism>
<dbReference type="RefSeq" id="WP_135524915.1">
    <property type="nucleotide sequence ID" value="NZ_SRLH01000001.1"/>
</dbReference>
<protein>
    <submittedName>
        <fullName evidence="2">Uncharacterized protein</fullName>
    </submittedName>
</protein>
<comment type="caution">
    <text evidence="2">The sequence shown here is derived from an EMBL/GenBank/DDBJ whole genome shotgun (WGS) entry which is preliminary data.</text>
</comment>
<name>A0A4Z0LCV8_9FLAO</name>
<evidence type="ECO:0000256" key="1">
    <source>
        <dbReference type="SAM" id="Phobius"/>
    </source>
</evidence>
<evidence type="ECO:0000313" key="2">
    <source>
        <dbReference type="EMBL" id="TGD59708.1"/>
    </source>
</evidence>
<keyword evidence="1" id="KW-0812">Transmembrane</keyword>
<accession>A0A4Z0LCV8</accession>
<feature type="transmembrane region" description="Helical" evidence="1">
    <location>
        <begin position="155"/>
        <end position="173"/>
    </location>
</feature>